<comment type="caution">
    <text evidence="8">The sequence shown here is derived from an EMBL/GenBank/DDBJ whole genome shotgun (WGS) entry which is preliminary data.</text>
</comment>
<evidence type="ECO:0000256" key="1">
    <source>
        <dbReference type="ARBA" id="ARBA00004442"/>
    </source>
</evidence>
<evidence type="ECO:0000256" key="3">
    <source>
        <dbReference type="ARBA" id="ARBA00023237"/>
    </source>
</evidence>
<dbReference type="RefSeq" id="WP_345292299.1">
    <property type="nucleotide sequence ID" value="NZ_BAABFV010000001.1"/>
</dbReference>
<feature type="domain" description="OmpA-like" evidence="7">
    <location>
        <begin position="215"/>
        <end position="330"/>
    </location>
</feature>
<dbReference type="EMBL" id="BAABFV010000001">
    <property type="protein sequence ID" value="GAA4360261.1"/>
    <property type="molecule type" value="Genomic_DNA"/>
</dbReference>
<feature type="compositionally biased region" description="Basic and acidic residues" evidence="5">
    <location>
        <begin position="316"/>
        <end position="330"/>
    </location>
</feature>
<dbReference type="InterPro" id="IPR006664">
    <property type="entry name" value="OMP_bac"/>
</dbReference>
<dbReference type="PROSITE" id="PS51123">
    <property type="entry name" value="OMPA_2"/>
    <property type="match status" value="1"/>
</dbReference>
<dbReference type="InterPro" id="IPR032608">
    <property type="entry name" value="DUF4892"/>
</dbReference>
<name>A0ABP8IJD0_9GAMM</name>
<dbReference type="PANTHER" id="PTHR30329">
    <property type="entry name" value="STATOR ELEMENT OF FLAGELLAR MOTOR COMPLEX"/>
    <property type="match status" value="1"/>
</dbReference>
<dbReference type="PANTHER" id="PTHR30329:SF21">
    <property type="entry name" value="LIPOPROTEIN YIAD-RELATED"/>
    <property type="match status" value="1"/>
</dbReference>
<dbReference type="CDD" id="cd07185">
    <property type="entry name" value="OmpA_C-like"/>
    <property type="match status" value="1"/>
</dbReference>
<evidence type="ECO:0000313" key="9">
    <source>
        <dbReference type="Proteomes" id="UP001501011"/>
    </source>
</evidence>
<evidence type="ECO:0000256" key="6">
    <source>
        <dbReference type="SAM" id="SignalP"/>
    </source>
</evidence>
<reference evidence="9" key="1">
    <citation type="journal article" date="2019" name="Int. J. Syst. Evol. Microbiol.">
        <title>The Global Catalogue of Microorganisms (GCM) 10K type strain sequencing project: providing services to taxonomists for standard genome sequencing and annotation.</title>
        <authorList>
            <consortium name="The Broad Institute Genomics Platform"/>
            <consortium name="The Broad Institute Genome Sequencing Center for Infectious Disease"/>
            <person name="Wu L."/>
            <person name="Ma J."/>
        </authorList>
    </citation>
    <scope>NUCLEOTIDE SEQUENCE [LARGE SCALE GENOMIC DNA]</scope>
    <source>
        <strain evidence="9">JCM 17728</strain>
    </source>
</reference>
<organism evidence="8 9">
    <name type="scientific">Kangiella marina</name>
    <dbReference type="NCBI Taxonomy" id="1079178"/>
    <lineage>
        <taxon>Bacteria</taxon>
        <taxon>Pseudomonadati</taxon>
        <taxon>Pseudomonadota</taxon>
        <taxon>Gammaproteobacteria</taxon>
        <taxon>Kangiellales</taxon>
        <taxon>Kangiellaceae</taxon>
        <taxon>Kangiella</taxon>
    </lineage>
</organism>
<gene>
    <name evidence="8" type="ORF">GCM10023151_12020</name>
</gene>
<feature type="chain" id="PRO_5045943013" evidence="6">
    <location>
        <begin position="21"/>
        <end position="330"/>
    </location>
</feature>
<dbReference type="Pfam" id="PF16234">
    <property type="entry name" value="DUF4892"/>
    <property type="match status" value="1"/>
</dbReference>
<feature type="region of interest" description="Disordered" evidence="5">
    <location>
        <begin position="309"/>
        <end position="330"/>
    </location>
</feature>
<evidence type="ECO:0000313" key="8">
    <source>
        <dbReference type="EMBL" id="GAA4360261.1"/>
    </source>
</evidence>
<keyword evidence="9" id="KW-1185">Reference proteome</keyword>
<keyword evidence="2 4" id="KW-0472">Membrane</keyword>
<evidence type="ECO:0000259" key="7">
    <source>
        <dbReference type="PROSITE" id="PS51123"/>
    </source>
</evidence>
<dbReference type="Proteomes" id="UP001501011">
    <property type="component" value="Unassembled WGS sequence"/>
</dbReference>
<dbReference type="PRINTS" id="PR01021">
    <property type="entry name" value="OMPADOMAIN"/>
</dbReference>
<dbReference type="InterPro" id="IPR050330">
    <property type="entry name" value="Bact_OuterMem_StrucFunc"/>
</dbReference>
<evidence type="ECO:0000256" key="4">
    <source>
        <dbReference type="PROSITE-ProRule" id="PRU00473"/>
    </source>
</evidence>
<feature type="signal peptide" evidence="6">
    <location>
        <begin position="1"/>
        <end position="20"/>
    </location>
</feature>
<accession>A0ABP8IJD0</accession>
<sequence length="330" mass="36416">MLRVFIVFMVSLGGAVSSHAEDIDGGKDHPLTGRFEGSEIIKYEERAFDEYQFIIEPLTSNDKNAHGQHMMRKEGKLTRITYRAPEGASSLAVFRAYQEALVEHDAEIVFQCSGNSGDQSCTSKGSGNNFKYAAPGYSAITLLFMNAQNEQTRYLVAKKSRPEGDAYISVHVIQNARTNSKKDSERAFVQVDVIEEKAQQSKVVMIKASEMAEQIDQSGKVALYGLYFDTNKATIKAASKPTLDEIAKLLKENPSLKLLVVGHSDNQGDFDYNVDLSKRRAASVKQALVEDYGVNASRLKPWGVGYAAPVASNSDDDGRSKNRRVELVAQ</sequence>
<proteinExistence type="predicted"/>
<dbReference type="Pfam" id="PF00691">
    <property type="entry name" value="OmpA"/>
    <property type="match status" value="1"/>
</dbReference>
<comment type="subcellular location">
    <subcellularLocation>
        <location evidence="1">Cell outer membrane</location>
    </subcellularLocation>
</comment>
<dbReference type="SUPFAM" id="SSF103088">
    <property type="entry name" value="OmpA-like"/>
    <property type="match status" value="1"/>
</dbReference>
<dbReference type="InterPro" id="IPR006665">
    <property type="entry name" value="OmpA-like"/>
</dbReference>
<dbReference type="InterPro" id="IPR036737">
    <property type="entry name" value="OmpA-like_sf"/>
</dbReference>
<evidence type="ECO:0000256" key="2">
    <source>
        <dbReference type="ARBA" id="ARBA00023136"/>
    </source>
</evidence>
<dbReference type="Gene3D" id="3.30.1330.60">
    <property type="entry name" value="OmpA-like domain"/>
    <property type="match status" value="1"/>
</dbReference>
<protein>
    <submittedName>
        <fullName evidence="8">OmpA family protein</fullName>
    </submittedName>
</protein>
<evidence type="ECO:0000256" key="5">
    <source>
        <dbReference type="SAM" id="MobiDB-lite"/>
    </source>
</evidence>
<keyword evidence="6" id="KW-0732">Signal</keyword>
<keyword evidence="3" id="KW-0998">Cell outer membrane</keyword>